<gene>
    <name evidence="1" type="ORF">CR513_00249</name>
</gene>
<dbReference type="AlphaFoldDB" id="A0A371IHX6"/>
<reference evidence="1" key="1">
    <citation type="submission" date="2018-05" db="EMBL/GenBank/DDBJ databases">
        <title>Draft genome of Mucuna pruriens seed.</title>
        <authorList>
            <person name="Nnadi N.E."/>
            <person name="Vos R."/>
            <person name="Hasami M.H."/>
            <person name="Devisetty U.K."/>
            <person name="Aguiy J.C."/>
        </authorList>
    </citation>
    <scope>NUCLEOTIDE SEQUENCE [LARGE SCALE GENOMIC DNA]</scope>
    <source>
        <strain evidence="1">JCA_2017</strain>
    </source>
</reference>
<proteinExistence type="predicted"/>
<comment type="caution">
    <text evidence="1">The sequence shown here is derived from an EMBL/GenBank/DDBJ whole genome shotgun (WGS) entry which is preliminary data.</text>
</comment>
<feature type="non-terminal residue" evidence="1">
    <location>
        <position position="1"/>
    </location>
</feature>
<dbReference type="Proteomes" id="UP000257109">
    <property type="component" value="Unassembled WGS sequence"/>
</dbReference>
<keyword evidence="2" id="KW-1185">Reference proteome</keyword>
<name>A0A371IHX6_MUCPR</name>
<evidence type="ECO:0008006" key="3">
    <source>
        <dbReference type="Google" id="ProtNLM"/>
    </source>
</evidence>
<protein>
    <recommendedName>
        <fullName evidence="3">Reverse transcriptase Ty1/copia-type domain-containing protein</fullName>
    </recommendedName>
</protein>
<sequence>MQQEYNALLTNKTWSEFLLFLASLLLTINEYFESKKTLMALLTNIKLIWLLMDFIKNKDVIILKPFDQLSSLLHNSPYPYFCSLQILFEVVNLKMVCKLHKAIYGLKQDLQAWYERLNIILNQFGFVHSKCVPSLVVLILLLSVIVSKPKFGYCVNKNAMKHILRYLKGTIGYDL</sequence>
<evidence type="ECO:0000313" key="1">
    <source>
        <dbReference type="EMBL" id="RDY14666.1"/>
    </source>
</evidence>
<dbReference type="EMBL" id="QJKJ01000033">
    <property type="protein sequence ID" value="RDY14666.1"/>
    <property type="molecule type" value="Genomic_DNA"/>
</dbReference>
<evidence type="ECO:0000313" key="2">
    <source>
        <dbReference type="Proteomes" id="UP000257109"/>
    </source>
</evidence>
<organism evidence="1 2">
    <name type="scientific">Mucuna pruriens</name>
    <name type="common">Velvet bean</name>
    <name type="synonym">Dolichos pruriens</name>
    <dbReference type="NCBI Taxonomy" id="157652"/>
    <lineage>
        <taxon>Eukaryota</taxon>
        <taxon>Viridiplantae</taxon>
        <taxon>Streptophyta</taxon>
        <taxon>Embryophyta</taxon>
        <taxon>Tracheophyta</taxon>
        <taxon>Spermatophyta</taxon>
        <taxon>Magnoliopsida</taxon>
        <taxon>eudicotyledons</taxon>
        <taxon>Gunneridae</taxon>
        <taxon>Pentapetalae</taxon>
        <taxon>rosids</taxon>
        <taxon>fabids</taxon>
        <taxon>Fabales</taxon>
        <taxon>Fabaceae</taxon>
        <taxon>Papilionoideae</taxon>
        <taxon>50 kb inversion clade</taxon>
        <taxon>NPAAA clade</taxon>
        <taxon>indigoferoid/millettioid clade</taxon>
        <taxon>Phaseoleae</taxon>
        <taxon>Mucuna</taxon>
    </lineage>
</organism>
<accession>A0A371IHX6</accession>